<sequence length="196" mass="22241">MIETSSVLEQVVNSVIVETGEKPSPEKVVDLLLQSEKLSKKSKERDKFEQLAGNWRLCFITGTRKVRNRAGIILGSGRYLPSWVRIYLSYSDITDTTGNIENSVELGLIKFSLSGPTKFLPQKNILVFDFTRMSIKLFGVKLYDGFIRGGQKSEDKFYQEKINQQAFFTYFLIRDNLIAARGRGGGLALWGREIKS</sequence>
<protein>
    <recommendedName>
        <fullName evidence="3">Plastid lipid-associated protein/fibrillin conserved domain-containing protein</fullName>
    </recommendedName>
</protein>
<evidence type="ECO:0000313" key="1">
    <source>
        <dbReference type="EMBL" id="ACK73619.1"/>
    </source>
</evidence>
<dbReference type="eggNOG" id="ENOG5030QVM">
    <property type="taxonomic scope" value="Bacteria"/>
</dbReference>
<reference evidence="2" key="1">
    <citation type="journal article" date="2011" name="MBio">
        <title>Novel metabolic attributes of the genus Cyanothece, comprising a group of unicellular nitrogen-fixing Cyanobacteria.</title>
        <authorList>
            <person name="Bandyopadhyay A."/>
            <person name="Elvitigala T."/>
            <person name="Welsh E."/>
            <person name="Stockel J."/>
            <person name="Liberton M."/>
            <person name="Min H."/>
            <person name="Sherman L.A."/>
            <person name="Pakrasi H.B."/>
        </authorList>
    </citation>
    <scope>NUCLEOTIDE SEQUENCE [LARGE SCALE GENOMIC DNA]</scope>
    <source>
        <strain evidence="2">PCC 7424</strain>
    </source>
</reference>
<dbReference type="Proteomes" id="UP000002384">
    <property type="component" value="Chromosome"/>
</dbReference>
<organism evidence="1 2">
    <name type="scientific">Gloeothece citriformis (strain PCC 7424)</name>
    <name type="common">Cyanothece sp. (strain PCC 7424)</name>
    <dbReference type="NCBI Taxonomy" id="65393"/>
    <lineage>
        <taxon>Bacteria</taxon>
        <taxon>Bacillati</taxon>
        <taxon>Cyanobacteriota</taxon>
        <taxon>Cyanophyceae</taxon>
        <taxon>Oscillatoriophycideae</taxon>
        <taxon>Chroococcales</taxon>
        <taxon>Aphanothecaceae</taxon>
        <taxon>Gloeothece</taxon>
        <taxon>Gloeothece citriformis</taxon>
    </lineage>
</organism>
<accession>B7KID2</accession>
<evidence type="ECO:0008006" key="3">
    <source>
        <dbReference type="Google" id="ProtNLM"/>
    </source>
</evidence>
<dbReference type="EMBL" id="CP001291">
    <property type="protein sequence ID" value="ACK73619.1"/>
    <property type="molecule type" value="Genomic_DNA"/>
</dbReference>
<dbReference type="HOGENOM" id="CLU_1420172_0_0_3"/>
<dbReference type="PANTHER" id="PTHR35690:SF1">
    <property type="entry name" value="OS01G0363500 PROTEIN"/>
    <property type="match status" value="1"/>
</dbReference>
<dbReference type="RefSeq" id="WP_015957197.1">
    <property type="nucleotide sequence ID" value="NC_011729.1"/>
</dbReference>
<keyword evidence="2" id="KW-1185">Reference proteome</keyword>
<evidence type="ECO:0000313" key="2">
    <source>
        <dbReference type="Proteomes" id="UP000002384"/>
    </source>
</evidence>
<name>B7KID2_GLOC7</name>
<dbReference type="PANTHER" id="PTHR35690">
    <property type="entry name" value="OS01G0363500 PROTEIN"/>
    <property type="match status" value="1"/>
</dbReference>
<dbReference type="STRING" id="65393.PCC7424_5271"/>
<dbReference type="AlphaFoldDB" id="B7KID2"/>
<gene>
    <name evidence="1" type="ordered locus">PCC7424_5271</name>
</gene>
<dbReference type="KEGG" id="cyc:PCC7424_5271"/>
<proteinExistence type="predicted"/>